<dbReference type="RefSeq" id="WP_125136058.1">
    <property type="nucleotide sequence ID" value="NZ_LR130778.1"/>
</dbReference>
<dbReference type="AlphaFoldDB" id="A0A3P7PTK6"/>
<protein>
    <submittedName>
        <fullName evidence="2">Uncharacterized protein</fullName>
    </submittedName>
</protein>
<dbReference type="EMBL" id="LR130778">
    <property type="protein sequence ID" value="VDN46571.1"/>
    <property type="molecule type" value="Genomic_DNA"/>
</dbReference>
<organism evidence="2 3">
    <name type="scientific">Petrocella atlantisensis</name>
    <dbReference type="NCBI Taxonomy" id="2173034"/>
    <lineage>
        <taxon>Bacteria</taxon>
        <taxon>Bacillati</taxon>
        <taxon>Bacillota</taxon>
        <taxon>Clostridia</taxon>
        <taxon>Lachnospirales</taxon>
        <taxon>Vallitaleaceae</taxon>
        <taxon>Petrocella</taxon>
    </lineage>
</organism>
<gene>
    <name evidence="2" type="ORF">PATL70BA_0704</name>
</gene>
<feature type="transmembrane region" description="Helical" evidence="1">
    <location>
        <begin position="211"/>
        <end position="236"/>
    </location>
</feature>
<evidence type="ECO:0000313" key="2">
    <source>
        <dbReference type="EMBL" id="VDN46571.1"/>
    </source>
</evidence>
<keyword evidence="1" id="KW-0472">Membrane</keyword>
<evidence type="ECO:0000256" key="1">
    <source>
        <dbReference type="SAM" id="Phobius"/>
    </source>
</evidence>
<proteinExistence type="predicted"/>
<feature type="transmembrane region" description="Helical" evidence="1">
    <location>
        <begin position="177"/>
        <end position="199"/>
    </location>
</feature>
<dbReference type="Proteomes" id="UP000279029">
    <property type="component" value="Chromosome"/>
</dbReference>
<name>A0A3P7PTK6_9FIRM</name>
<reference evidence="2 3" key="1">
    <citation type="submission" date="2018-09" db="EMBL/GenBank/DDBJ databases">
        <authorList>
            <person name="Postec A."/>
        </authorList>
    </citation>
    <scope>NUCLEOTIDE SEQUENCE [LARGE SCALE GENOMIC DNA]</scope>
    <source>
        <strain evidence="2">70B-A</strain>
    </source>
</reference>
<dbReference type="KEGG" id="cbar:PATL70BA_0704"/>
<keyword evidence="3" id="KW-1185">Reference proteome</keyword>
<keyword evidence="1" id="KW-1133">Transmembrane helix</keyword>
<accession>A0A3P7PTK6</accession>
<evidence type="ECO:0000313" key="3">
    <source>
        <dbReference type="Proteomes" id="UP000279029"/>
    </source>
</evidence>
<sequence>MAISRGVGDGVLCSQCKAELKDNETVCHVCGHRKPNMEDVDLIINSLIEEDIMGASEDIEIDDKDLRKKRRFRKDKKAKTEGKMIQGIRYMIFVSIILFIIALFTDWFTLSGTTMDYGFVNNSNTQKYIQNVGEESYIDFSGYDLFNYSRSAIDEHKMIKKSDGDISISGRSVMHMYIMLAMAVLMLTSLIACSVAFLHKAYVGIAIIRNLAIVNLIIIGSNYIFLNITYLSAIAIRAKSVINQQKVFGTLHLTFNGISHDQYFYTYKVTENAGFYGSIVALGIWLTLSIILYEMKNSEKVRAIENGEIDEDA</sequence>
<keyword evidence="1" id="KW-0812">Transmembrane</keyword>
<feature type="transmembrane region" description="Helical" evidence="1">
    <location>
        <begin position="273"/>
        <end position="293"/>
    </location>
</feature>
<feature type="transmembrane region" description="Helical" evidence="1">
    <location>
        <begin position="87"/>
        <end position="110"/>
    </location>
</feature>